<reference evidence="10" key="1">
    <citation type="journal article" date="2022" name="Front. Genet.">
        <title>Chromosome-Scale Assembly of the Dendrobium nobile Genome Provides Insights Into the Molecular Mechanism of the Biosynthesis of the Medicinal Active Ingredient of Dendrobium.</title>
        <authorList>
            <person name="Xu Q."/>
            <person name="Niu S.-C."/>
            <person name="Li K.-L."/>
            <person name="Zheng P.-J."/>
            <person name="Zhang X.-J."/>
            <person name="Jia Y."/>
            <person name="Liu Y."/>
            <person name="Niu Y.-X."/>
            <person name="Yu L.-H."/>
            <person name="Chen D.-F."/>
            <person name="Zhang G.-Q."/>
        </authorList>
    </citation>
    <scope>NUCLEOTIDE SEQUENCE</scope>
    <source>
        <tissue evidence="10">Leaf</tissue>
    </source>
</reference>
<keyword evidence="4" id="KW-0548">Nucleotidyltransferase</keyword>
<comment type="cofactor">
    <cofactor evidence="1">
        <name>Mn(2+)</name>
        <dbReference type="ChEBI" id="CHEBI:29035"/>
    </cofactor>
</comment>
<evidence type="ECO:0000256" key="8">
    <source>
        <dbReference type="ARBA" id="ARBA00059835"/>
    </source>
</evidence>
<gene>
    <name evidence="10" type="ORF">KFK09_013722</name>
</gene>
<dbReference type="Gene3D" id="2.160.10.30">
    <property type="match status" value="1"/>
</dbReference>
<evidence type="ECO:0000256" key="3">
    <source>
        <dbReference type="ARBA" id="ARBA00022679"/>
    </source>
</evidence>
<comment type="cofactor">
    <cofactor evidence="2">
        <name>Mg(2+)</name>
        <dbReference type="ChEBI" id="CHEBI:18420"/>
    </cofactor>
</comment>
<dbReference type="AlphaFoldDB" id="A0A8T3BB10"/>
<protein>
    <recommendedName>
        <fullName evidence="9">UDP-sugar pyrophosphorylase</fullName>
        <ecNumber evidence="6">2.7.7.64</ecNumber>
    </recommendedName>
</protein>
<keyword evidence="3" id="KW-0808">Transferase</keyword>
<proteinExistence type="inferred from homology"/>
<comment type="similarity">
    <text evidence="5">Belongs to the USP family.</text>
</comment>
<evidence type="ECO:0000256" key="2">
    <source>
        <dbReference type="ARBA" id="ARBA00001946"/>
    </source>
</evidence>
<name>A0A8T3BB10_DENNO</name>
<dbReference type="GO" id="GO:0006048">
    <property type="term" value="P:UDP-N-acetylglucosamine biosynthetic process"/>
    <property type="evidence" value="ECO:0007669"/>
    <property type="project" value="TreeGrafter"/>
</dbReference>
<evidence type="ECO:0000256" key="5">
    <source>
        <dbReference type="ARBA" id="ARBA00038047"/>
    </source>
</evidence>
<dbReference type="PANTHER" id="PTHR11952">
    <property type="entry name" value="UDP- GLUCOSE PYROPHOSPHORYLASE"/>
    <property type="match status" value="1"/>
</dbReference>
<evidence type="ECO:0000256" key="7">
    <source>
        <dbReference type="ARBA" id="ARBA00048259"/>
    </source>
</evidence>
<sequence length="622" mass="68824">MSYMVEKLSELSMGGDNWASDVPNLQKNLRILNQDQIDLAKMLLHEGQSHLFANWAEQGVDDEKKTCFFNQVSRLNANYPGGLSAYIQKARQLLADSKTGKNPFEGFTPSVPSGEVLTFGDDSFIMFEEVGVKEARKAAFVLVAGGLGERLGYKGIKVALPSETTTGTCFLQNYIACILALQEASCKLLEDKYPVEIPFVIMTSDDTHTPTLKLLESNSFFGMKPGQVKLLKQEKVACLDDNDARIALDPNDKYMIQTKPHGHGDVHSLLYNSGLLNIWHDAGLRWVLFFQDTNGLLFKAIPASLGVSATKGYHVNSLAVPRKAKEAIGGITKLTHADGRTMVINVEYNQLDPLLRTTGHSDGDSNCETGYSPFPGNINQLILELGPYIEELNRTHGAIAEFVNPKYKDSSKASFKSSTRLECMMQDYPKTLPPTARVGFTVMDAWLAYAPVKNNPEDAAKVPKGNPYHSATSGEMAIYRANSLILRKAGVQIADPTTAVFNGQEVEVWPRITWKPKWALIFSDVKKKVKKGCSVSQRSTLVINGENIYFEGLSLDGALLINAVNKAEVQVTGSVENKGWAFKPIDFKDYSVPEENRIRGFVIEKLEQLEKNYSKPGQFSLQ</sequence>
<evidence type="ECO:0000256" key="1">
    <source>
        <dbReference type="ARBA" id="ARBA00001936"/>
    </source>
</evidence>
<dbReference type="EMBL" id="JAGYWB010000010">
    <property type="protein sequence ID" value="KAI0507596.1"/>
    <property type="molecule type" value="Genomic_DNA"/>
</dbReference>
<dbReference type="GO" id="GO:0051748">
    <property type="term" value="F:UTP-monosaccharide-1-phosphate uridylyltransferase activity"/>
    <property type="evidence" value="ECO:0007669"/>
    <property type="project" value="UniProtKB-EC"/>
</dbReference>
<dbReference type="FunFam" id="2.160.10.30:FF:000001">
    <property type="entry name" value="UDP-sugar pyrophosphorylase"/>
    <property type="match status" value="1"/>
</dbReference>
<dbReference type="FunFam" id="3.90.550.10:FF:000091">
    <property type="entry name" value="UDP-sugar pyrophosphorylase"/>
    <property type="match status" value="1"/>
</dbReference>
<evidence type="ECO:0000256" key="9">
    <source>
        <dbReference type="ARBA" id="ARBA00067124"/>
    </source>
</evidence>
<dbReference type="SUPFAM" id="SSF53448">
    <property type="entry name" value="Nucleotide-diphospho-sugar transferases"/>
    <property type="match status" value="1"/>
</dbReference>
<dbReference type="InterPro" id="IPR039741">
    <property type="entry name" value="UDP-sugar_pyrophosphorylase"/>
</dbReference>
<keyword evidence="11" id="KW-1185">Reference proteome</keyword>
<comment type="catalytic activity">
    <reaction evidence="7">
        <text>a monosaccharide 1-phosphate + UTP + H(+) = a UDP-monosaccharide + diphosphate</text>
        <dbReference type="Rhea" id="RHEA:13205"/>
        <dbReference type="ChEBI" id="CHEBI:15378"/>
        <dbReference type="ChEBI" id="CHEBI:33019"/>
        <dbReference type="ChEBI" id="CHEBI:46398"/>
        <dbReference type="ChEBI" id="CHEBI:140358"/>
        <dbReference type="ChEBI" id="CHEBI:140359"/>
        <dbReference type="EC" id="2.7.7.64"/>
    </reaction>
</comment>
<comment type="function">
    <text evidence="8">May function as the terminal enzyme of the myo-inositol oxidation (MIO) pathway. May also play a role in the salvage pathway for synthesis of nucleotide sugars.</text>
</comment>
<dbReference type="OrthoDB" id="532420at2759"/>
<dbReference type="Gene3D" id="3.90.550.10">
    <property type="entry name" value="Spore Coat Polysaccharide Biosynthesis Protein SpsA, Chain A"/>
    <property type="match status" value="1"/>
</dbReference>
<dbReference type="Pfam" id="PF01704">
    <property type="entry name" value="UDPGP"/>
    <property type="match status" value="1"/>
</dbReference>
<dbReference type="GO" id="GO:0003977">
    <property type="term" value="F:UDP-N-acetylglucosamine diphosphorylase activity"/>
    <property type="evidence" value="ECO:0007669"/>
    <property type="project" value="TreeGrafter"/>
</dbReference>
<dbReference type="InterPro" id="IPR029044">
    <property type="entry name" value="Nucleotide-diphossugar_trans"/>
</dbReference>
<evidence type="ECO:0000313" key="10">
    <source>
        <dbReference type="EMBL" id="KAI0507596.1"/>
    </source>
</evidence>
<comment type="caution">
    <text evidence="10">The sequence shown here is derived from an EMBL/GenBank/DDBJ whole genome shotgun (WGS) entry which is preliminary data.</text>
</comment>
<dbReference type="Proteomes" id="UP000829196">
    <property type="component" value="Unassembled WGS sequence"/>
</dbReference>
<dbReference type="SMR" id="A0A8T3BB10"/>
<dbReference type="PANTHER" id="PTHR11952:SF9">
    <property type="entry name" value="UDP-SUGAR PYROPHOSPHORYLASE"/>
    <property type="match status" value="1"/>
</dbReference>
<accession>A0A8T3BB10</accession>
<evidence type="ECO:0000313" key="11">
    <source>
        <dbReference type="Proteomes" id="UP000829196"/>
    </source>
</evidence>
<organism evidence="10 11">
    <name type="scientific">Dendrobium nobile</name>
    <name type="common">Orchid</name>
    <dbReference type="NCBI Taxonomy" id="94219"/>
    <lineage>
        <taxon>Eukaryota</taxon>
        <taxon>Viridiplantae</taxon>
        <taxon>Streptophyta</taxon>
        <taxon>Embryophyta</taxon>
        <taxon>Tracheophyta</taxon>
        <taxon>Spermatophyta</taxon>
        <taxon>Magnoliopsida</taxon>
        <taxon>Liliopsida</taxon>
        <taxon>Asparagales</taxon>
        <taxon>Orchidaceae</taxon>
        <taxon>Epidendroideae</taxon>
        <taxon>Malaxideae</taxon>
        <taxon>Dendrobiinae</taxon>
        <taxon>Dendrobium</taxon>
    </lineage>
</organism>
<dbReference type="InterPro" id="IPR002618">
    <property type="entry name" value="UDPGP_fam"/>
</dbReference>
<evidence type="ECO:0000256" key="4">
    <source>
        <dbReference type="ARBA" id="ARBA00022695"/>
    </source>
</evidence>
<evidence type="ECO:0000256" key="6">
    <source>
        <dbReference type="ARBA" id="ARBA00039080"/>
    </source>
</evidence>
<dbReference type="CDD" id="cd06424">
    <property type="entry name" value="UGGPase"/>
    <property type="match status" value="1"/>
</dbReference>
<dbReference type="EC" id="2.7.7.64" evidence="6"/>